<keyword evidence="4 7" id="KW-0863">Zinc-finger</keyword>
<dbReference type="GO" id="GO:0002376">
    <property type="term" value="P:immune system process"/>
    <property type="evidence" value="ECO:0007669"/>
    <property type="project" value="UniProtKB-KW"/>
</dbReference>
<dbReference type="EnsemblMetazoa" id="CapteT208661">
    <property type="protein sequence ID" value="CapteP208661"/>
    <property type="gene ID" value="CapteG208661"/>
</dbReference>
<feature type="compositionally biased region" description="Basic and acidic residues" evidence="8">
    <location>
        <begin position="329"/>
        <end position="345"/>
    </location>
</feature>
<dbReference type="GO" id="GO:0004842">
    <property type="term" value="F:ubiquitin-protein transferase activity"/>
    <property type="evidence" value="ECO:0007669"/>
    <property type="project" value="InterPro"/>
</dbReference>
<dbReference type="EMBL" id="KB309137">
    <property type="protein sequence ID" value="ELT95387.1"/>
    <property type="molecule type" value="Genomic_DNA"/>
</dbReference>
<dbReference type="SUPFAM" id="SSF52540">
    <property type="entry name" value="P-loop containing nucleoside triphosphate hydrolases"/>
    <property type="match status" value="2"/>
</dbReference>
<evidence type="ECO:0000313" key="11">
    <source>
        <dbReference type="EMBL" id="ELT95387.1"/>
    </source>
</evidence>
<dbReference type="InterPro" id="IPR011704">
    <property type="entry name" value="ATPase_dyneun-rel_AAA"/>
</dbReference>
<dbReference type="GO" id="GO:0005737">
    <property type="term" value="C:cytoplasm"/>
    <property type="evidence" value="ECO:0007669"/>
    <property type="project" value="UniProtKB-SubCell"/>
</dbReference>
<dbReference type="Pfam" id="PF20173">
    <property type="entry name" value="ZnF_RZ-type"/>
    <property type="match status" value="1"/>
</dbReference>
<evidence type="ECO:0000313" key="12">
    <source>
        <dbReference type="EnsemblMetazoa" id="CapteP208661"/>
    </source>
</evidence>
<feature type="compositionally biased region" description="Basic and acidic residues" evidence="8">
    <location>
        <begin position="257"/>
        <end position="288"/>
    </location>
</feature>
<dbReference type="STRING" id="283909.R7TP99"/>
<keyword evidence="6" id="KW-0391">Immunity</keyword>
<dbReference type="OrthoDB" id="2423195at2759"/>
<dbReference type="CDD" id="cd16449">
    <property type="entry name" value="RING-HC"/>
    <property type="match status" value="1"/>
</dbReference>
<gene>
    <name evidence="11" type="ORF">CAPTEDRAFT_208661</name>
</gene>
<reference evidence="11 13" key="2">
    <citation type="journal article" date="2013" name="Nature">
        <title>Insights into bilaterian evolution from three spiralian genomes.</title>
        <authorList>
            <person name="Simakov O."/>
            <person name="Marletaz F."/>
            <person name="Cho S.J."/>
            <person name="Edsinger-Gonzales E."/>
            <person name="Havlak P."/>
            <person name="Hellsten U."/>
            <person name="Kuo D.H."/>
            <person name="Larsson T."/>
            <person name="Lv J."/>
            <person name="Arendt D."/>
            <person name="Savage R."/>
            <person name="Osoegawa K."/>
            <person name="de Jong P."/>
            <person name="Grimwood J."/>
            <person name="Chapman J.A."/>
            <person name="Shapiro H."/>
            <person name="Aerts A."/>
            <person name="Otillar R.P."/>
            <person name="Terry A.Y."/>
            <person name="Boore J.L."/>
            <person name="Grigoriev I.V."/>
            <person name="Lindberg D.R."/>
            <person name="Seaver E.C."/>
            <person name="Weisblat D.A."/>
            <person name="Putnam N.H."/>
            <person name="Rokhsar D.S."/>
        </authorList>
    </citation>
    <scope>NUCLEOTIDE SEQUENCE</scope>
    <source>
        <strain evidence="11 13">I ESC-2004</strain>
    </source>
</reference>
<dbReference type="PANTHER" id="PTHR22605">
    <property type="entry name" value="RZ-TYPE DOMAIN-CONTAINING PROTEIN"/>
    <property type="match status" value="1"/>
</dbReference>
<dbReference type="InterPro" id="IPR003593">
    <property type="entry name" value="AAA+_ATPase"/>
</dbReference>
<evidence type="ECO:0000256" key="1">
    <source>
        <dbReference type="ARBA" id="ARBA00004496"/>
    </source>
</evidence>
<dbReference type="Proteomes" id="UP000014760">
    <property type="component" value="Unassembled WGS sequence"/>
</dbReference>
<feature type="compositionally biased region" description="Basic and acidic residues" evidence="8">
    <location>
        <begin position="231"/>
        <end position="240"/>
    </location>
</feature>
<feature type="region of interest" description="Disordered" evidence="8">
    <location>
        <begin position="2728"/>
        <end position="2749"/>
    </location>
</feature>
<feature type="compositionally biased region" description="Acidic residues" evidence="8">
    <location>
        <begin position="158"/>
        <end position="167"/>
    </location>
</feature>
<evidence type="ECO:0000256" key="7">
    <source>
        <dbReference type="PROSITE-ProRule" id="PRU00175"/>
    </source>
</evidence>
<feature type="region of interest" description="Disordered" evidence="8">
    <location>
        <begin position="419"/>
        <end position="442"/>
    </location>
</feature>
<feature type="region of interest" description="Disordered" evidence="8">
    <location>
        <begin position="154"/>
        <end position="357"/>
    </location>
</feature>
<feature type="compositionally biased region" description="Acidic residues" evidence="8">
    <location>
        <begin position="2737"/>
        <end position="2749"/>
    </location>
</feature>
<feature type="compositionally biased region" description="Polar residues" evidence="8">
    <location>
        <begin position="310"/>
        <end position="320"/>
    </location>
</feature>
<dbReference type="GO" id="GO:0008270">
    <property type="term" value="F:zinc ion binding"/>
    <property type="evidence" value="ECO:0007669"/>
    <property type="project" value="UniProtKB-KW"/>
</dbReference>
<dbReference type="Pfam" id="PF07728">
    <property type="entry name" value="AAA_5"/>
    <property type="match status" value="1"/>
</dbReference>
<dbReference type="InterPro" id="IPR027417">
    <property type="entry name" value="P-loop_NTPase"/>
</dbReference>
<keyword evidence="5" id="KW-0862">Zinc</keyword>
<protein>
    <submittedName>
        <fullName evidence="11 12">Uncharacterized protein</fullName>
    </submittedName>
</protein>
<feature type="region of interest" description="Disordered" evidence="8">
    <location>
        <begin position="107"/>
        <end position="131"/>
    </location>
</feature>
<dbReference type="PANTHER" id="PTHR22605:SF16">
    <property type="entry name" value="E3 UBIQUITIN-PROTEIN LIGASE RNF213"/>
    <property type="match status" value="1"/>
</dbReference>
<dbReference type="SUPFAM" id="SSF57850">
    <property type="entry name" value="RING/U-box"/>
    <property type="match status" value="1"/>
</dbReference>
<dbReference type="InterPro" id="IPR031248">
    <property type="entry name" value="RNF213"/>
</dbReference>
<dbReference type="InterPro" id="IPR046439">
    <property type="entry name" value="ZF_RZ_dom"/>
</dbReference>
<dbReference type="Gene3D" id="3.40.50.300">
    <property type="entry name" value="P-loop containing nucleotide triphosphate hydrolases"/>
    <property type="match status" value="2"/>
</dbReference>
<keyword evidence="2" id="KW-0963">Cytoplasm</keyword>
<evidence type="ECO:0000259" key="10">
    <source>
        <dbReference type="PROSITE" id="PS51981"/>
    </source>
</evidence>
<dbReference type="OMA" id="GICVEQI"/>
<feature type="domain" description="RING-type" evidence="9">
    <location>
        <begin position="3973"/>
        <end position="4009"/>
    </location>
</feature>
<dbReference type="PROSITE" id="PS50089">
    <property type="entry name" value="ZF_RING_2"/>
    <property type="match status" value="1"/>
</dbReference>
<feature type="compositionally biased region" description="Polar residues" evidence="8">
    <location>
        <begin position="422"/>
        <end position="436"/>
    </location>
</feature>
<evidence type="ECO:0000256" key="8">
    <source>
        <dbReference type="SAM" id="MobiDB-lite"/>
    </source>
</evidence>
<evidence type="ECO:0000256" key="2">
    <source>
        <dbReference type="ARBA" id="ARBA00022490"/>
    </source>
</evidence>
<keyword evidence="3" id="KW-0479">Metal-binding</keyword>
<comment type="subcellular location">
    <subcellularLocation>
        <location evidence="1">Cytoplasm</location>
    </subcellularLocation>
</comment>
<dbReference type="SMART" id="SM00382">
    <property type="entry name" value="AAA"/>
    <property type="match status" value="2"/>
</dbReference>
<evidence type="ECO:0000256" key="3">
    <source>
        <dbReference type="ARBA" id="ARBA00022723"/>
    </source>
</evidence>
<feature type="region of interest" description="Disordered" evidence="8">
    <location>
        <begin position="364"/>
        <end position="383"/>
    </location>
</feature>
<keyword evidence="13" id="KW-1185">Reference proteome</keyword>
<sequence>MSNFLCSCPHQTDAGICGSNLIKFGVLVKNCTHCGWTVIFEEALKGDEDFVVCFGVLDGSTCLSVSEKSKRFCGNCGQRLKGYCFHKASENALLNVEICKTIESETGHPNEAEKEGIEEVRPTSQEDIFKEKEEPELTKLKACELEENSVFGSQGMGDIEESIDEDLGNSGEVLSKSQRNRRRRAKLQAAKKERELSCGGPGDLSFDLNLSESDKTSEFSDGSPQKNATKRSHDDLELPKMDAPIKIAKSQSNDGASIEKSKETEPERESPSHEEEFDSKMSELENHTEAAQMSDGEIENALTQEREGISKNSGEVLSKSQRNRRKRAKQQEAKMSDGENEHALTQEDASSECGTVTPNDEQILKSVDGLPNSGKGDVDHDGNKIEPMEIASENIYDHLEGGADEQQLTKKENVQETKNATEMKGNQKSMASNSFTEQRKKTPCRPPDKECCIATTFHVVLSKKDFNFNQTSDRLCVRFEPNKLGGFSPKDRAQKWYFKIVKSDGNLLYFTGVVDIPKGLLWGSPILYKYLVEKPREECWEFYGSHSRSNRRLKFPYEKIIDTESMDQCDGLISNKEPEGFLSKINPFHSSSDKARERLNQSILLMLPSVNDLLQDGYSEKGDDFISRFHRIFTNLYSNFERDALSQPMMIYLARSCEALTTPGQNNGRRIVVALVLVYILYRFRVNIAKDNAKIICRALLISSIDEKEICRDWEEVKGNFSGSLELLRSSISYCMNMLMKEYKLIEMVFTLPLYHFLFGLSQPFKSVSYDNHRTQEWWGFSSDIHQAIEGTKYLRSKFEELPHCLKELRPLFHCDQLLGRSMVAIWSTSYENLATLIAMDIFPLDALLANVLYHFYQRNLRYSEKAIKGLMYQFSDILRKSYEENEGSWVSKMQNFSTLLGMGLEILEHVPYDYSSDVASAAFSLALSFLSFIKFEDNSSLEQIHKRFWDVLNNYLNAKKPTYIRDWNGGKTVAYFSMIHSELMCVDILSKRLQEVWTEAISKFLEDFLLQLNTGLFIDVFSVNMNWKDCHRAIETVFNKVILLKLETHLQGSSHDLFNMLQSCQSEKLAEALSRFLVKCWPRESPDVRDVELLEFVLSWPALKQYISCFIGSHSLAGAETGKVVPTTECQEKLAIAVSMLEKIFNGIQHGGITLVELEIILTNQHRFIELLQCERNRVAVDIKEVESVLNHRKQELEFFKSFRKQVHTLVTLFKEANPSLYMYECMKNLEEQLQQTVETMYIEKIWELRLHDDQPILMRFLMLDDKLAKVLLELNRLVSCRLFNFIWKDVLRACSVPLKSVDNILHEIWEPSVSIFHNLSSDMKSGIISLHNVSHFFKGISSANVMGDLWYMGLEKETAKQRVKQMDHFFQLKDLHDGAALITKCKEVFQLTGNFTMLETLINLKKDEEEQSLNAITEDMMEPFDEIKCITEVQKQSLRAFMKSERTISWLRENVQGNKELKVLVDLALMSAKGQGDHDLARVRCLQTAVMGYSPLIYNMKTSDGLREFLVHCKALFVSLENDSTIPQKMGREDCDLNCVMKLHLRKADGKQLPFSYQKLRDLQSKIMLVAGEAEVNRGHIEMFTELFAAIVRYSQIYVELCNSGCLLFKKWKTIFFCEDSYQQKVHISLESGAPPLKGSSEILKDQVILISDFMETCLKEWREYIRNCRQKHYSLNYFSTRQLVYLCEHLASLEKDHALDKGVFPLLQCVLPGCTLEDALTAVKAAFREIAGAEKIKVSDMPPLEGEEDDLESKFRFAMLDAGFDDVKAAAALEAVGPDIEEGLMWCMDNSEDELAGEEEMEFAQCTAYEREKTMKAVTTDMLKGIDQSEGLGTQLKSIWASYLECISTSFVEYLSIEHLGFILEHLFSLRTYKFDRPMPVSLQKGSPNLVVLPSNEVLPAVLSLYIDQTHLPLPGPDEVLMCSETTSAEEVELMWLRAIGDVRDDRQGKIYCLANAHLLKYTACQKLEHCLLQFQSCPHDYSMVVICSETDQDQSHTINILQAFRRPFPFMHSVDDINDYLKTKFCQHAVAKGAWLADKERSSVRIIKSLQAGVGKSMRVLRMYETAKQEFGQVEMVTVSLHERRINIDNIVDILLKTMKMPTDPEAQIVHVDLSHAVQRDVDHVLFNMLVLGSLCHSSGRLWSKRPQDLYLVECLPLQRRNQNNTRSNVQYLHAVLGLLPALICWSPEDSLRILRKDFKDIQQLYPAEKISSQLDQLMDQKLFQSKVYQKPYFYLSILHKQQFANTPEQCIQILLQFCGLRDPSWAELYFFASFLHEQLKLYENCVFCSAELADDLPGFQEFVLKFLIQMSKDFATRSLTISEQNPAKMQLEGGFAPDLLQDYSLKRTWESRPHPYLFFNADDSETVTFLGFHIDPSTGNAVDPLTLDIIERNVMSKVLQQVLHRYNVPLRENFDTLSRAEKITKLCKVMGLTMVWDPDESYELTNDNVKKILAIHMRFRCGIPVIIMGETGCGKTRLIKFLCDLHCPPGVKLRNMILLKVHGGTTKSDLKKALDDAMQTAVSNRAEYGFNICTVLFLDEANTTDTVGSIKEILCDRQFDGKPIATNVGLSIVAACNPYRKHNDAMIKRLEKAGLGYRVRADETADTFGTTPLRQLVYRVHPLPLSLLPLVWDFGQLDFNTEKLYIRQMVHHSLKDPRVTANFEEIIVGVLLCSQAFMREQENEVSFVSLRDVERVLRVFVWFLQQDVLMGAIEEAVIEEEENAQRMHNVNPDDDSDDEQEGEELPVDKMTRALILALGVCYHSCLEMETRAEYRDRISDEFHGTYSLSPASILTELNRCQNVILDGIELDGNIARNQALKENVFMMVVCIELRIPLFLVGKPGSSKSLAKTIVEDAMQGEQSRHPLFRSFKHVHMISFQCSQLSTPDGIMATFQECAQLQKEKNLEEFVSVVVLDEIGLAEDSPKMPLKTLHPLLEDGCVGHEEPELHRKVAFIGISNWALDPAKMNRGILVQRGVPDGHELENSARGICGDNKTRGLIQHIIGPIAKSYSKMFDEAVEKCKEEFFGLRDFYGLVKAICRCVKHSQLPPTNQELRRAILQNFGGLDCVNPLEVFSKTLDVDLRRSAGDTIDCSPLALIEENLNNCIASNSESRYLLVLTENYAALGILQQELAITRDAVIIFGSSFPKDLDYTQVCRNINRIKICMETGRTVILLNLENLYESLYDALNQYYVYLGGERFVDLGLGNQRVKCKVHEKFRLLVVAEKNMVYKRFPIPLINRLEKHFLSTGTLLQGHQQRIYEELSAWVQRFIKYSSRVESCQLADVFIGFHEDTIASIILQICQEHDVKEDNIAEVVQICKERLLLTATPDSILRLGKSSIEAEEAEMLWKVYFDEQRHASLKSFLSKQLDEAVEPLFGKVTTYGPLPAEADRRELVDQLDIPLEDLVFMHLKKFDTEQQFYQEVIDYKKQEPSSSKGCIMMVLCDAGQHNSKLIACAQHILFNERKVSSPFHHILLIVQLSRSSLHPFVGFSGSQWFNFHLDELSEQKDEVAPLRAMQDKAVSNLLQDEHEVKVNALLLRCVHSTVGMIEDTQNSEIKIRRVDILLQLLDPKGNMAFVEMLKQRLYKAIKENEDGQYNSQPTHWLADKVAHIPVLRKTGTLRCSILHYLEERLSKFLAQIVACLDTNCNLSLLLHGLKPNWKSELWMNIFCDDSIDGLDVKQEFLQGNAAGVSNKFVAVAAGSFAAQVPFSWLIKEKIDQIMLNKATIAGAVSDVETLFMETPIGQRLAAFVEVEGLLDSYAHDYVRMVYRPQSACPAEEYQLVVDSLKEEMSVDSLPELHRTYKQMSTEWRVLSMGCKLHEKLPQQLADKPSKDSLAMRIFNLLVDSLAPKKVFASVKECGEWEQQVERTVAVLAQAMLLTAEPEQTRHMWHKIITLKLFVKHVVLPADDKLKMTARVFVLWKMMKDGFNLKKVDALELIERFLLKCNQKASESLLKETYCVGLTCNKLATNPIILPCKHILCNKCFEDWRGIQCTNCPKCSKKWSANWQPKVTDLKSGPVRDYKSYREKCNTFFMELVSQLCFSQDEPPSDEVIQRLMGYVTKEIKTDETHIILASQNFSALPDTSIDCMPVVRSFILQMLLQYKSVVTSWLVISLNKASQQLEVLITVCLQDHFQKQIAEATSEEAKLNLVRRFLHRCQDAKGPEHTALARAALDELAKWIDIVVNEQQHITQQNELVLESAAALCEQNSIHGPRCYLLKQIVRRFSFDLVLRTMRVPQLRWLLPADILINRDNEGQPDRFLVCGNVYAGLRNKIAQFCLDTDPTSLDEAFQQGNHPDKYILLLCLHRSITQLHRNADAGMRPPDQAIDSLRGMINQHGLLPDYPHLNGLLRNELPGLLHCEQNQAVSGLTQLAMHLHAALAVVGDTPLCRCLSAFLRDPSEMQGAFLPTMPEDDVAVVREALLGARQRTGDANPYMWQCPNGHVYVIGDIPFIQCGRPATTSKCKECGAPIGGTGHTPLAGNTQARKNDATKPGHILGTAQERLAHETPNLSAIIPNVRQVPAFLEAHLQHDVRQLQAALGCGPDDVFLLLHCIIHHMRGSATQGQGFDLRNQAARGKWEEAFCTAFINPVVQRKDANLQTANHAMANDQQLSQGPLMKMLYEVDDNTIEPQMQVLWKFRGTITVQSLLQQLHERTSEANELQLLRLFLSKIDILAAIRHLPNITFLMERLRHRFSYTLSRAESLKKTVREIKKDLWPLANIDELLESFAFAWNAVRKHLANYIVKGRLLVPSELCQMKVTPDTPLAMLLPSDRGMGGCALGLVHYLCAQQNEYLETYSSITKRRSPDALPVSAATFCHLISLDPPTDLFPILMAFQSYSVHNTLNSDYDFHSLQEKILERFVADRELLRFEESTVVFVEDYTSTNLFTQLAAIVPQVPLSAEDSEKLLNNFWELPDLCSLIGLLDIAMAFLISIGGKTDTLLTEFIGDTLRMERQIRNSTVEKCQLRHVEHLWRLLSMQKAHLMSSLKEDPFENLSAEFKEPMTNDMKKEIFAFMKTNERQQWDIAQMLFNYMVITLIPQSSEDESGKDYPLRDCLMNTPIYEDETFTNLVDTFPEGLLNKHLASAWAVIVSYIDNPVY</sequence>
<evidence type="ECO:0000259" key="9">
    <source>
        <dbReference type="PROSITE" id="PS50089"/>
    </source>
</evidence>
<evidence type="ECO:0000256" key="5">
    <source>
        <dbReference type="ARBA" id="ARBA00022833"/>
    </source>
</evidence>
<dbReference type="EMBL" id="AMQN01002396">
    <property type="status" value="NOT_ANNOTATED_CDS"/>
    <property type="molecule type" value="Genomic_DNA"/>
</dbReference>
<organism evidence="11">
    <name type="scientific">Capitella teleta</name>
    <name type="common">Polychaete worm</name>
    <dbReference type="NCBI Taxonomy" id="283909"/>
    <lineage>
        <taxon>Eukaryota</taxon>
        <taxon>Metazoa</taxon>
        <taxon>Spiralia</taxon>
        <taxon>Lophotrochozoa</taxon>
        <taxon>Annelida</taxon>
        <taxon>Polychaeta</taxon>
        <taxon>Sedentaria</taxon>
        <taxon>Scolecida</taxon>
        <taxon>Capitellidae</taxon>
        <taxon>Capitella</taxon>
    </lineage>
</organism>
<feature type="domain" description="RZ-type" evidence="10">
    <location>
        <begin position="4420"/>
        <end position="4503"/>
    </location>
</feature>
<dbReference type="FunFam" id="3.40.50.300:FF:000491">
    <property type="entry name" value="E3 ubiquitin-protein ligase RNF213"/>
    <property type="match status" value="1"/>
</dbReference>
<dbReference type="Gene3D" id="3.30.40.10">
    <property type="entry name" value="Zinc/RING finger domain, C3HC4 (zinc finger)"/>
    <property type="match status" value="1"/>
</dbReference>
<accession>R7TP99</accession>
<proteinExistence type="predicted"/>
<reference evidence="13" key="1">
    <citation type="submission" date="2012-12" db="EMBL/GenBank/DDBJ databases">
        <authorList>
            <person name="Hellsten U."/>
            <person name="Grimwood J."/>
            <person name="Chapman J.A."/>
            <person name="Shapiro H."/>
            <person name="Aerts A."/>
            <person name="Otillar R.P."/>
            <person name="Terry A.Y."/>
            <person name="Boore J.L."/>
            <person name="Simakov O."/>
            <person name="Marletaz F."/>
            <person name="Cho S.-J."/>
            <person name="Edsinger-Gonzales E."/>
            <person name="Havlak P."/>
            <person name="Kuo D.-H."/>
            <person name="Larsson T."/>
            <person name="Lv J."/>
            <person name="Arendt D."/>
            <person name="Savage R."/>
            <person name="Osoegawa K."/>
            <person name="de Jong P."/>
            <person name="Lindberg D.R."/>
            <person name="Seaver E.C."/>
            <person name="Weisblat D.A."/>
            <person name="Putnam N.H."/>
            <person name="Grigoriev I.V."/>
            <person name="Rokhsar D.S."/>
        </authorList>
    </citation>
    <scope>NUCLEOTIDE SEQUENCE</scope>
    <source>
        <strain evidence="13">I ESC-2004</strain>
    </source>
</reference>
<evidence type="ECO:0000313" key="13">
    <source>
        <dbReference type="Proteomes" id="UP000014760"/>
    </source>
</evidence>
<dbReference type="PROSITE" id="PS51981">
    <property type="entry name" value="ZF_RZ"/>
    <property type="match status" value="1"/>
</dbReference>
<dbReference type="GO" id="GO:0005524">
    <property type="term" value="F:ATP binding"/>
    <property type="evidence" value="ECO:0007669"/>
    <property type="project" value="InterPro"/>
</dbReference>
<dbReference type="InterPro" id="IPR001841">
    <property type="entry name" value="Znf_RING"/>
</dbReference>
<dbReference type="InterPro" id="IPR013083">
    <property type="entry name" value="Znf_RING/FYVE/PHD"/>
</dbReference>
<feature type="compositionally biased region" description="Basic and acidic residues" evidence="8">
    <location>
        <begin position="107"/>
        <end position="121"/>
    </location>
</feature>
<evidence type="ECO:0000256" key="6">
    <source>
        <dbReference type="ARBA" id="ARBA00022859"/>
    </source>
</evidence>
<reference evidence="12" key="3">
    <citation type="submission" date="2015-06" db="UniProtKB">
        <authorList>
            <consortium name="EnsemblMetazoa"/>
        </authorList>
    </citation>
    <scope>IDENTIFICATION</scope>
</reference>
<evidence type="ECO:0000256" key="4">
    <source>
        <dbReference type="ARBA" id="ARBA00022771"/>
    </source>
</evidence>
<name>R7TP99_CAPTE</name>
<dbReference type="GO" id="GO:0016887">
    <property type="term" value="F:ATP hydrolysis activity"/>
    <property type="evidence" value="ECO:0007669"/>
    <property type="project" value="InterPro"/>
</dbReference>
<dbReference type="HOGENOM" id="CLU_000066_0_0_1"/>